<evidence type="ECO:0000313" key="11">
    <source>
        <dbReference type="Proteomes" id="UP000193067"/>
    </source>
</evidence>
<keyword evidence="11" id="KW-1185">Reference proteome</keyword>
<feature type="domain" description="Mon2/Sec7/BIG1-like HUS" evidence="7">
    <location>
        <begin position="202"/>
        <end position="369"/>
    </location>
</feature>
<evidence type="ECO:0000259" key="6">
    <source>
        <dbReference type="Pfam" id="PF09324"/>
    </source>
</evidence>
<feature type="region of interest" description="Disordered" evidence="5">
    <location>
        <begin position="1570"/>
        <end position="1611"/>
    </location>
</feature>
<evidence type="ECO:0000256" key="1">
    <source>
        <dbReference type="ARBA" id="ARBA00008144"/>
    </source>
</evidence>
<dbReference type="Pfam" id="PF12783">
    <property type="entry name" value="Sec7-like_HUS"/>
    <property type="match status" value="1"/>
</dbReference>
<sequence length="1835" mass="200510">MSSLAFLVTELQSLASETRRKHPDVREAAEKSLAILRSSPEQATANLASDGPQSDDLLRPVFMGCATKNAKVVAISLGSLQRLIALKAVPQSAVPLIINTMSDCMNQGVDIQLRILQTLLSLITNFPAVHGQLLGDALLLCFRLQESRIAVVSSTAAATLRQLVMFVVDKVVDEDRRDDLSNSDKIEVVLPNGATTRLGPAAHDVYAVFEDLCLLANSEHPHFLKLESLRKTFALELIESVLTNYHDLFRKHAELLLLLRHHLCPLVHKSLSDRPNFPLTLRCTRVVFLLLKQFSLELKTESEVFLALLIRIIGAESSDADPAESSQEHQTRPLWMRVLAMEIMRGLCSDAELMRNVWDRYDAEESGSKVFTSLITALKRLVTERPQLLGVCQQMFGIGVSTHPASASTESVYGLDVGGVAGMVASAASATVSGVANMMTTEAGLSVQSSSMKLQCIDQLDKADSPPIPESYLYLLGVQCLVSLCEGFAAFTAPLYNSIMVQKPRSPGDPVIRAPPALDLSKMPQDEPATKHLRTVHDMVESAWPALLAALSFLISTNLSDELFVDVLASYQALTTVSGMLGLTTPRDAFFTSLARLAIPTRVVSSLDSYASVEPSTPRTAATALSESFGVTLPGTNTQPPGLSERNMACLKVLVASALFLAGSLGESWFDILEALQNADYVLTMKGARQPGSKRNTIGPGAGSLPPSRSVSASGPGQQLATPGAGQSSATPQAKHPLLADLDPDSLQHAIQRLFDASKNLEDYAFRDFVNALCKLSAAMIGMQSESGETLTAENESTDELATSPTLSPPVESAHRRRVSGIHLPRTLRTGDFGISKLGGVAMLNIHRLIYRSPDVAWDPITGHLLSVIRHPHAPPTIRTQAARVLDDILVIVPRNITTSGELQPKVQKRVLDVLAQQIIPESSVSNSTTVEIRRMGLETLHQILQSSGHTLVVGWETIFEMLGSVCKSAPAPAGTPVTSPSLQQQLGRNRPPPLDYLNEKGYTSLVKIAFQSLTLVCDSLSSLSPEHLRLCISTLGQFGRQADTNIALTAAESLLWGVSDSIQAKRREEDKEPEYSALWMFLLLEVLGLCTDARPEVRVGAIQTLFRTLQLYGATLSLETWDECIWKVTFPLLDSITASIRRSSAVVSKGEDPATATPDLQWGESKILALQSIGSIFQDFLSTKIMLLDSFTKAWHVFVGHIQDSWLHDNRSITAPALRCLEKATKSFSTAEHLKDRTLEALEIVWRACDEMGGVLLEKGSTAVHMSPSTNSDVNALTQESLMAYVDVIRCTRSVGRQLEHCEWPLERLTRLMTILKGVLTYPSSPDFRPDVYSLSPVQNVVMEAIDSIDLSAPGVASLVLRDLSEYATLPFLAAFEIQVAPPSSAASSTSKPPRTAAQRVTYIALSKKTIPLLVEIFLRFKEDAAVYADGTIEALFAAYSIPIKLKYECPAPSKFGNDEPLWKTATTSFLRIVKECGPQMKKLQNNIPSDRIEGIWRQLVDTFRGGILADCSTSEHFPLEIQEAEENFDLSLVASLEIDVVPYLGDPSIPDYIISQLARVLQQGSRLRVTDDDLPPSPSSLPDVPKNTRKATEDQFSEDFGKPTRFGDGAIGMGTTAPGRFLPRERFSYWCFDLLFLICSNTSQDQIPSRKRIAALSIPSLLERCRMTLVSYVADEALRGNLPFPRAREEELLYVLRKLLSLSLWPGTLWAALSDSPSSYCTQLPDLDQSLSPSELIADAVKRSTKAHLFHFYPILCEIVSIPRKTPSAWVMSAAPRSIAGTSEATSADVRRSMSWSDVASGMVKEGHAVELDARMLVKECLREAGRELGVGH</sequence>
<dbReference type="PANTHER" id="PTHR10663:SF333">
    <property type="entry name" value="PROTEIN MON2 HOMOLOG"/>
    <property type="match status" value="1"/>
</dbReference>
<dbReference type="InterPro" id="IPR015403">
    <property type="entry name" value="Mon2/Sec7/BIG1-like_HDS"/>
</dbReference>
<name>A0A1Y2IEM6_TRAC3</name>
<dbReference type="OrthoDB" id="294853at2759"/>
<feature type="region of interest" description="Disordered" evidence="5">
    <location>
        <begin position="689"/>
        <end position="739"/>
    </location>
</feature>
<dbReference type="SUPFAM" id="SSF48371">
    <property type="entry name" value="ARM repeat"/>
    <property type="match status" value="2"/>
</dbReference>
<feature type="domain" description="Mon2 C-terminal" evidence="8">
    <location>
        <begin position="1072"/>
        <end position="1237"/>
    </location>
</feature>
<dbReference type="STRING" id="1353009.A0A1Y2IEM6"/>
<evidence type="ECO:0000256" key="5">
    <source>
        <dbReference type="SAM" id="MobiDB-lite"/>
    </source>
</evidence>
<dbReference type="Pfam" id="PF16213">
    <property type="entry name" value="DCB"/>
    <property type="match status" value="1"/>
</dbReference>
<evidence type="ECO:0000256" key="4">
    <source>
        <dbReference type="ARBA" id="ARBA00022927"/>
    </source>
</evidence>
<organism evidence="10 11">
    <name type="scientific">Trametes coccinea (strain BRFM310)</name>
    <name type="common">Pycnoporus coccineus</name>
    <dbReference type="NCBI Taxonomy" id="1353009"/>
    <lineage>
        <taxon>Eukaryota</taxon>
        <taxon>Fungi</taxon>
        <taxon>Dikarya</taxon>
        <taxon>Basidiomycota</taxon>
        <taxon>Agaricomycotina</taxon>
        <taxon>Agaricomycetes</taxon>
        <taxon>Polyporales</taxon>
        <taxon>Polyporaceae</taxon>
        <taxon>Trametes</taxon>
    </lineage>
</organism>
<dbReference type="PANTHER" id="PTHR10663">
    <property type="entry name" value="GUANYL-NUCLEOTIDE EXCHANGE FACTOR"/>
    <property type="match status" value="1"/>
</dbReference>
<feature type="compositionally biased region" description="Polar residues" evidence="5">
    <location>
        <begin position="787"/>
        <end position="806"/>
    </location>
</feature>
<reference evidence="10 11" key="1">
    <citation type="journal article" date="2015" name="Biotechnol. Biofuels">
        <title>Enhanced degradation of softwood versus hardwood by the white-rot fungus Pycnoporus coccineus.</title>
        <authorList>
            <person name="Couturier M."/>
            <person name="Navarro D."/>
            <person name="Chevret D."/>
            <person name="Henrissat B."/>
            <person name="Piumi F."/>
            <person name="Ruiz-Duenas F.J."/>
            <person name="Martinez A.T."/>
            <person name="Grigoriev I.V."/>
            <person name="Riley R."/>
            <person name="Lipzen A."/>
            <person name="Berrin J.G."/>
            <person name="Master E.R."/>
            <person name="Rosso M.N."/>
        </authorList>
    </citation>
    <scope>NUCLEOTIDE SEQUENCE [LARGE SCALE GENOMIC DNA]</scope>
    <source>
        <strain evidence="10 11">BRFM310</strain>
    </source>
</reference>
<evidence type="ECO:0000256" key="2">
    <source>
        <dbReference type="ARBA" id="ARBA00017134"/>
    </source>
</evidence>
<gene>
    <name evidence="10" type="ORF">PYCCODRAFT_1470122</name>
</gene>
<dbReference type="InterPro" id="IPR016024">
    <property type="entry name" value="ARM-type_fold"/>
</dbReference>
<dbReference type="GO" id="GO:0015031">
    <property type="term" value="P:protein transport"/>
    <property type="evidence" value="ECO:0007669"/>
    <property type="project" value="UniProtKB-KW"/>
</dbReference>
<dbReference type="Pfam" id="PF16206">
    <property type="entry name" value="Mon2_C"/>
    <property type="match status" value="2"/>
</dbReference>
<feature type="domain" description="Mon2/Sec7/BIG1-like HDS" evidence="6">
    <location>
        <begin position="925"/>
        <end position="969"/>
    </location>
</feature>
<keyword evidence="3" id="KW-0813">Transport</keyword>
<dbReference type="InterPro" id="IPR032817">
    <property type="entry name" value="Mon2_C"/>
</dbReference>
<evidence type="ECO:0000313" key="10">
    <source>
        <dbReference type="EMBL" id="OSC99625.1"/>
    </source>
</evidence>
<feature type="domain" description="Mon2 C-terminal" evidence="8">
    <location>
        <begin position="1336"/>
        <end position="1567"/>
    </location>
</feature>
<proteinExistence type="inferred from homology"/>
<feature type="compositionally biased region" description="Polar residues" evidence="5">
    <location>
        <begin position="707"/>
        <end position="732"/>
    </location>
</feature>
<comment type="similarity">
    <text evidence="1">Belongs to the MON2 family.</text>
</comment>
<evidence type="ECO:0000256" key="3">
    <source>
        <dbReference type="ARBA" id="ARBA00022448"/>
    </source>
</evidence>
<evidence type="ECO:0000259" key="7">
    <source>
        <dbReference type="Pfam" id="PF12783"/>
    </source>
</evidence>
<dbReference type="InterPro" id="IPR032691">
    <property type="entry name" value="Mon2/Sec7/BIG1-like_HUS"/>
</dbReference>
<dbReference type="Pfam" id="PF09324">
    <property type="entry name" value="Sec7-like_HDS"/>
    <property type="match status" value="1"/>
</dbReference>
<keyword evidence="4" id="KW-0653">Protein transport</keyword>
<dbReference type="InterPro" id="IPR032629">
    <property type="entry name" value="DCB_dom"/>
</dbReference>
<feature type="region of interest" description="Disordered" evidence="5">
    <location>
        <begin position="787"/>
        <end position="818"/>
    </location>
</feature>
<dbReference type="GO" id="GO:0005794">
    <property type="term" value="C:Golgi apparatus"/>
    <property type="evidence" value="ECO:0007669"/>
    <property type="project" value="UniProtKB-ARBA"/>
</dbReference>
<feature type="domain" description="Mon2/Sec7/BIG1-like dimerisation and cyclophilin-binding" evidence="9">
    <location>
        <begin position="4"/>
        <end position="175"/>
    </location>
</feature>
<dbReference type="Proteomes" id="UP000193067">
    <property type="component" value="Unassembled WGS sequence"/>
</dbReference>
<evidence type="ECO:0000259" key="9">
    <source>
        <dbReference type="Pfam" id="PF16213"/>
    </source>
</evidence>
<evidence type="ECO:0000259" key="8">
    <source>
        <dbReference type="Pfam" id="PF16206"/>
    </source>
</evidence>
<dbReference type="EMBL" id="KZ084126">
    <property type="protein sequence ID" value="OSC99625.1"/>
    <property type="molecule type" value="Genomic_DNA"/>
</dbReference>
<accession>A0A1Y2IEM6</accession>
<protein>
    <recommendedName>
        <fullName evidence="2">Protein MON2 homolog</fullName>
    </recommendedName>
</protein>